<dbReference type="Gene3D" id="1.20.1540.10">
    <property type="entry name" value="Rhomboid-like"/>
    <property type="match status" value="1"/>
</dbReference>
<keyword evidence="4" id="KW-0378">Hydrolase</keyword>
<keyword evidence="5 8" id="KW-1133">Transmembrane helix</keyword>
<dbReference type="EMBL" id="FNRF01000001">
    <property type="protein sequence ID" value="SEA13209.1"/>
    <property type="molecule type" value="Genomic_DNA"/>
</dbReference>
<evidence type="ECO:0000256" key="1">
    <source>
        <dbReference type="ARBA" id="ARBA00004141"/>
    </source>
</evidence>
<comment type="similarity">
    <text evidence="2">Belongs to the peptidase S54 family.</text>
</comment>
<accession>A0A1H3YNM5</accession>
<dbReference type="Pfam" id="PF01694">
    <property type="entry name" value="Rhomboid"/>
    <property type="match status" value="1"/>
</dbReference>
<feature type="domain" description="Peptidase S54 rhomboid" evidence="9">
    <location>
        <begin position="48"/>
        <end position="216"/>
    </location>
</feature>
<feature type="transmembrane region" description="Helical" evidence="8">
    <location>
        <begin position="49"/>
        <end position="76"/>
    </location>
</feature>
<dbReference type="PANTHER" id="PTHR43731">
    <property type="entry name" value="RHOMBOID PROTEASE"/>
    <property type="match status" value="1"/>
</dbReference>
<dbReference type="SUPFAM" id="SSF144091">
    <property type="entry name" value="Rhomboid-like"/>
    <property type="match status" value="1"/>
</dbReference>
<organism evidence="11 12">
    <name type="scientific">Xylanibacter ruminicola</name>
    <name type="common">Prevotella ruminicola</name>
    <dbReference type="NCBI Taxonomy" id="839"/>
    <lineage>
        <taxon>Bacteria</taxon>
        <taxon>Pseudomonadati</taxon>
        <taxon>Bacteroidota</taxon>
        <taxon>Bacteroidia</taxon>
        <taxon>Bacteroidales</taxon>
        <taxon>Prevotellaceae</taxon>
        <taxon>Xylanibacter</taxon>
    </lineage>
</organism>
<comment type="subcellular location">
    <subcellularLocation>
        <location evidence="1">Membrane</location>
        <topology evidence="1">Multi-pass membrane protein</topology>
    </subcellularLocation>
</comment>
<keyword evidence="3 8" id="KW-0812">Transmembrane</keyword>
<feature type="compositionally biased region" description="Polar residues" evidence="7">
    <location>
        <begin position="250"/>
        <end position="259"/>
    </location>
</feature>
<proteinExistence type="inferred from homology"/>
<evidence type="ECO:0000313" key="11">
    <source>
        <dbReference type="EMBL" id="SEA13209.1"/>
    </source>
</evidence>
<evidence type="ECO:0000256" key="6">
    <source>
        <dbReference type="ARBA" id="ARBA00023136"/>
    </source>
</evidence>
<gene>
    <name evidence="11" type="ORF">SAMN05216462_0739</name>
</gene>
<sequence>MMFRIPTITKNLLIINLIAFLATVVLQLRGIDLADIGGLHFFMANDFHLYQFVTYLFLHANFMHILSNMFGLWMFGCVIENVWGPKKFLFYYITCGIGAGFLQEIAQLGQFYMTINAQDPTVTFGEIFAIGQQLSGQLNAWTTIGASGAVYAVILAFGMTFPNERLFIIPFPFPIKAKWFVLGYVAIEFFSALGTSGDGVAHTAHLGGMLFGFLMIRYWNRHPNSGYDRGRGMQFFDNLKRNFEQRQHHQGSGYSNPNMHVNRGGGSKEDDMEYNARKRQNQEEIDAILDKIRKSGYDSLTKEEKKKLFDASNQS</sequence>
<dbReference type="Proteomes" id="UP000182257">
    <property type="component" value="Unassembled WGS sequence"/>
</dbReference>
<dbReference type="InterPro" id="IPR046483">
    <property type="entry name" value="DUF6576"/>
</dbReference>
<feature type="transmembrane region" description="Helical" evidence="8">
    <location>
        <begin position="12"/>
        <end position="29"/>
    </location>
</feature>
<keyword evidence="6 8" id="KW-0472">Membrane</keyword>
<feature type="domain" description="DUF6576" evidence="10">
    <location>
        <begin position="271"/>
        <end position="312"/>
    </location>
</feature>
<feature type="compositionally biased region" description="Basic and acidic residues" evidence="7">
    <location>
        <begin position="266"/>
        <end position="280"/>
    </location>
</feature>
<reference evidence="11 12" key="1">
    <citation type="submission" date="2016-10" db="EMBL/GenBank/DDBJ databases">
        <authorList>
            <person name="de Groot N.N."/>
        </authorList>
    </citation>
    <scope>NUCLEOTIDE SEQUENCE [LARGE SCALE GENOMIC DNA]</scope>
    <source>
        <strain evidence="11 12">D31d</strain>
    </source>
</reference>
<dbReference type="PANTHER" id="PTHR43731:SF14">
    <property type="entry name" value="PRESENILIN-ASSOCIATED RHOMBOID-LIKE PROTEIN, MITOCHONDRIAL"/>
    <property type="match status" value="1"/>
</dbReference>
<protein>
    <submittedName>
        <fullName evidence="11">Membrane associated serine protease, rhomboid family</fullName>
    </submittedName>
</protein>
<dbReference type="GO" id="GO:0016020">
    <property type="term" value="C:membrane"/>
    <property type="evidence" value="ECO:0007669"/>
    <property type="project" value="UniProtKB-SubCell"/>
</dbReference>
<dbReference type="InterPro" id="IPR050925">
    <property type="entry name" value="Rhomboid_protease_S54"/>
</dbReference>
<evidence type="ECO:0000259" key="10">
    <source>
        <dbReference type="Pfam" id="PF20216"/>
    </source>
</evidence>
<feature type="transmembrane region" description="Helical" evidence="8">
    <location>
        <begin position="173"/>
        <end position="193"/>
    </location>
</feature>
<dbReference type="InterPro" id="IPR022764">
    <property type="entry name" value="Peptidase_S54_rhomboid_dom"/>
</dbReference>
<dbReference type="GO" id="GO:0004252">
    <property type="term" value="F:serine-type endopeptidase activity"/>
    <property type="evidence" value="ECO:0007669"/>
    <property type="project" value="InterPro"/>
</dbReference>
<evidence type="ECO:0000256" key="7">
    <source>
        <dbReference type="SAM" id="MobiDB-lite"/>
    </source>
</evidence>
<evidence type="ECO:0000313" key="12">
    <source>
        <dbReference type="Proteomes" id="UP000182257"/>
    </source>
</evidence>
<keyword evidence="11" id="KW-0645">Protease</keyword>
<feature type="transmembrane region" description="Helical" evidence="8">
    <location>
        <begin position="88"/>
        <end position="106"/>
    </location>
</feature>
<evidence type="ECO:0000256" key="8">
    <source>
        <dbReference type="SAM" id="Phobius"/>
    </source>
</evidence>
<evidence type="ECO:0000259" key="9">
    <source>
        <dbReference type="Pfam" id="PF01694"/>
    </source>
</evidence>
<evidence type="ECO:0000256" key="2">
    <source>
        <dbReference type="ARBA" id="ARBA00009045"/>
    </source>
</evidence>
<evidence type="ECO:0000256" key="4">
    <source>
        <dbReference type="ARBA" id="ARBA00022801"/>
    </source>
</evidence>
<dbReference type="GO" id="GO:0006508">
    <property type="term" value="P:proteolysis"/>
    <property type="evidence" value="ECO:0007669"/>
    <property type="project" value="UniProtKB-KW"/>
</dbReference>
<dbReference type="Pfam" id="PF20216">
    <property type="entry name" value="DUF6576"/>
    <property type="match status" value="1"/>
</dbReference>
<feature type="region of interest" description="Disordered" evidence="7">
    <location>
        <begin position="246"/>
        <end position="280"/>
    </location>
</feature>
<name>A0A1H3YNM5_XYLRU</name>
<feature type="transmembrane region" description="Helical" evidence="8">
    <location>
        <begin position="199"/>
        <end position="219"/>
    </location>
</feature>
<evidence type="ECO:0000256" key="3">
    <source>
        <dbReference type="ARBA" id="ARBA00022692"/>
    </source>
</evidence>
<dbReference type="AlphaFoldDB" id="A0A1H3YNM5"/>
<dbReference type="InterPro" id="IPR035952">
    <property type="entry name" value="Rhomboid-like_sf"/>
</dbReference>
<evidence type="ECO:0000256" key="5">
    <source>
        <dbReference type="ARBA" id="ARBA00022989"/>
    </source>
</evidence>
<feature type="transmembrane region" description="Helical" evidence="8">
    <location>
        <begin position="140"/>
        <end position="161"/>
    </location>
</feature>